<organism evidence="1 2">
    <name type="scientific">Arctium lappa</name>
    <name type="common">Greater burdock</name>
    <name type="synonym">Lappa major</name>
    <dbReference type="NCBI Taxonomy" id="4217"/>
    <lineage>
        <taxon>Eukaryota</taxon>
        <taxon>Viridiplantae</taxon>
        <taxon>Streptophyta</taxon>
        <taxon>Embryophyta</taxon>
        <taxon>Tracheophyta</taxon>
        <taxon>Spermatophyta</taxon>
        <taxon>Magnoliopsida</taxon>
        <taxon>eudicotyledons</taxon>
        <taxon>Gunneridae</taxon>
        <taxon>Pentapetalae</taxon>
        <taxon>asterids</taxon>
        <taxon>campanulids</taxon>
        <taxon>Asterales</taxon>
        <taxon>Asteraceae</taxon>
        <taxon>Carduoideae</taxon>
        <taxon>Cardueae</taxon>
        <taxon>Arctiinae</taxon>
        <taxon>Arctium</taxon>
    </lineage>
</organism>
<evidence type="ECO:0000313" key="2">
    <source>
        <dbReference type="Proteomes" id="UP001055879"/>
    </source>
</evidence>
<proteinExistence type="predicted"/>
<reference evidence="2" key="1">
    <citation type="journal article" date="2022" name="Mol. Ecol. Resour.">
        <title>The genomes of chicory, endive, great burdock and yacon provide insights into Asteraceae palaeo-polyploidization history and plant inulin production.</title>
        <authorList>
            <person name="Fan W."/>
            <person name="Wang S."/>
            <person name="Wang H."/>
            <person name="Wang A."/>
            <person name="Jiang F."/>
            <person name="Liu H."/>
            <person name="Zhao H."/>
            <person name="Xu D."/>
            <person name="Zhang Y."/>
        </authorList>
    </citation>
    <scope>NUCLEOTIDE SEQUENCE [LARGE SCALE GENOMIC DNA]</scope>
    <source>
        <strain evidence="2">cv. Niubang</strain>
    </source>
</reference>
<accession>A0ACB9DHQ4</accession>
<comment type="caution">
    <text evidence="1">The sequence shown here is derived from an EMBL/GenBank/DDBJ whole genome shotgun (WGS) entry which is preliminary data.</text>
</comment>
<dbReference type="Proteomes" id="UP001055879">
    <property type="component" value="Linkage Group LG03"/>
</dbReference>
<reference evidence="1 2" key="2">
    <citation type="journal article" date="2022" name="Mol. Ecol. Resour.">
        <title>The genomes of chicory, endive, great burdock and yacon provide insights into Asteraceae paleo-polyploidization history and plant inulin production.</title>
        <authorList>
            <person name="Fan W."/>
            <person name="Wang S."/>
            <person name="Wang H."/>
            <person name="Wang A."/>
            <person name="Jiang F."/>
            <person name="Liu H."/>
            <person name="Zhao H."/>
            <person name="Xu D."/>
            <person name="Zhang Y."/>
        </authorList>
    </citation>
    <scope>NUCLEOTIDE SEQUENCE [LARGE SCALE GENOMIC DNA]</scope>
    <source>
        <strain evidence="2">cv. Niubang</strain>
    </source>
</reference>
<evidence type="ECO:0000313" key="1">
    <source>
        <dbReference type="EMBL" id="KAI3746198.1"/>
    </source>
</evidence>
<gene>
    <name evidence="1" type="ORF">L6452_08622</name>
</gene>
<keyword evidence="2" id="KW-1185">Reference proteome</keyword>
<name>A0ACB9DHQ4_ARCLA</name>
<sequence length="103" mass="12039">MANKTVDLVDEKAMKLKLSSYLKNKREFGYHRHGMMPPSEDESWNMFRKKVGEEQQVWPLDSTSWSQVFSSVQNSIKVLSLCYNDLTQNLKVCLLYSVLLTFQ</sequence>
<dbReference type="EMBL" id="CM042049">
    <property type="protein sequence ID" value="KAI3746198.1"/>
    <property type="molecule type" value="Genomic_DNA"/>
</dbReference>
<protein>
    <submittedName>
        <fullName evidence="1">Uncharacterized protein</fullName>
    </submittedName>
</protein>